<comment type="function">
    <text evidence="1 14">DNA ligase that catalyzes the formation of phosphodiester linkages between 5'-phosphoryl and 3'-hydroxyl groups in double-stranded DNA using NAD as a coenzyme and as the energy source for the reaction. It is essential for DNA replication and repair of damaged DNA.</text>
</comment>
<dbReference type="InterPro" id="IPR010994">
    <property type="entry name" value="RuvA_2-like"/>
</dbReference>
<dbReference type="GO" id="GO:0006260">
    <property type="term" value="P:DNA replication"/>
    <property type="evidence" value="ECO:0007669"/>
    <property type="project" value="UniProtKB-KW"/>
</dbReference>
<feature type="binding site" evidence="14">
    <location>
        <position position="175"/>
    </location>
    <ligand>
        <name>NAD(+)</name>
        <dbReference type="ChEBI" id="CHEBI:57540"/>
    </ligand>
</feature>
<dbReference type="SMART" id="SM00532">
    <property type="entry name" value="LIGANc"/>
    <property type="match status" value="1"/>
</dbReference>
<dbReference type="NCBIfam" id="TIGR00575">
    <property type="entry name" value="dnlj"/>
    <property type="match status" value="1"/>
</dbReference>
<comment type="similarity">
    <text evidence="13 14">Belongs to the NAD-dependent DNA ligase family. LigA subfamily.</text>
</comment>
<evidence type="ECO:0000256" key="3">
    <source>
        <dbReference type="ARBA" id="ARBA00013308"/>
    </source>
</evidence>
<dbReference type="InterPro" id="IPR003583">
    <property type="entry name" value="Hlx-hairpin-Hlx_DNA-bd_motif"/>
</dbReference>
<evidence type="ECO:0000313" key="18">
    <source>
        <dbReference type="EMBL" id="SEH09090.1"/>
    </source>
</evidence>
<keyword evidence="19" id="KW-1185">Reference proteome</keyword>
<dbReference type="HAMAP" id="MF_01588">
    <property type="entry name" value="DNA_ligase_A"/>
    <property type="match status" value="1"/>
</dbReference>
<dbReference type="CDD" id="cd00114">
    <property type="entry name" value="LIGANc"/>
    <property type="match status" value="1"/>
</dbReference>
<dbReference type="InterPro" id="IPR001679">
    <property type="entry name" value="DNA_ligase"/>
</dbReference>
<keyword evidence="9 14" id="KW-0460">Magnesium</keyword>
<feature type="coiled-coil region" evidence="16">
    <location>
        <begin position="4"/>
        <end position="58"/>
    </location>
</feature>
<feature type="binding site" evidence="14">
    <location>
        <position position="115"/>
    </location>
    <ligand>
        <name>NAD(+)</name>
        <dbReference type="ChEBI" id="CHEBI:57540"/>
    </ligand>
</feature>
<dbReference type="CDD" id="cd17748">
    <property type="entry name" value="BRCT_DNA_ligase_like"/>
    <property type="match status" value="1"/>
</dbReference>
<organism evidence="18 19">
    <name type="scientific">Candidatus Venteria ishoeyi</name>
    <dbReference type="NCBI Taxonomy" id="1899563"/>
    <lineage>
        <taxon>Bacteria</taxon>
        <taxon>Pseudomonadati</taxon>
        <taxon>Pseudomonadota</taxon>
        <taxon>Gammaproteobacteria</taxon>
        <taxon>Thiotrichales</taxon>
        <taxon>Thiotrichaceae</taxon>
        <taxon>Venteria</taxon>
    </lineage>
</organism>
<dbReference type="InterPro" id="IPR036420">
    <property type="entry name" value="BRCT_dom_sf"/>
</dbReference>
<dbReference type="PIRSF" id="PIRSF001604">
    <property type="entry name" value="LigA"/>
    <property type="match status" value="1"/>
</dbReference>
<evidence type="ECO:0000259" key="17">
    <source>
        <dbReference type="PROSITE" id="PS50172"/>
    </source>
</evidence>
<feature type="binding site" evidence="14">
    <location>
        <position position="292"/>
    </location>
    <ligand>
        <name>NAD(+)</name>
        <dbReference type="ChEBI" id="CHEBI:57540"/>
    </ligand>
</feature>
<feature type="domain" description="BRCT" evidence="17">
    <location>
        <begin position="683"/>
        <end position="762"/>
    </location>
</feature>
<dbReference type="SMART" id="SM00278">
    <property type="entry name" value="HhH1"/>
    <property type="match status" value="5"/>
</dbReference>
<dbReference type="PANTHER" id="PTHR23389:SF9">
    <property type="entry name" value="DNA LIGASE"/>
    <property type="match status" value="1"/>
</dbReference>
<dbReference type="Pfam" id="PF00533">
    <property type="entry name" value="BRCT"/>
    <property type="match status" value="1"/>
</dbReference>
<comment type="catalytic activity">
    <reaction evidence="12 14 15">
        <text>NAD(+) + (deoxyribonucleotide)n-3'-hydroxyl + 5'-phospho-(deoxyribonucleotide)m = (deoxyribonucleotide)n+m + AMP + beta-nicotinamide D-nucleotide.</text>
        <dbReference type="EC" id="6.5.1.2"/>
    </reaction>
</comment>
<dbReference type="SUPFAM" id="SSF52113">
    <property type="entry name" value="BRCT domain"/>
    <property type="match status" value="1"/>
</dbReference>
<reference evidence="18 19" key="1">
    <citation type="submission" date="2016-10" db="EMBL/GenBank/DDBJ databases">
        <authorList>
            <person name="de Groot N.N."/>
        </authorList>
    </citation>
    <scope>NUCLEOTIDE SEQUENCE [LARGE SCALE GENOMIC DNA]</scope>
    <source>
        <strain evidence="18">MBHS1</strain>
    </source>
</reference>
<dbReference type="Pfam" id="PF03120">
    <property type="entry name" value="OB_DNA_ligase"/>
    <property type="match status" value="1"/>
</dbReference>
<keyword evidence="6 14" id="KW-0479">Metal-binding</keyword>
<name>A0A1H6FG94_9GAMM</name>
<evidence type="ECO:0000256" key="10">
    <source>
        <dbReference type="ARBA" id="ARBA00023027"/>
    </source>
</evidence>
<evidence type="ECO:0000256" key="4">
    <source>
        <dbReference type="ARBA" id="ARBA00022598"/>
    </source>
</evidence>
<feature type="binding site" evidence="14">
    <location>
        <position position="316"/>
    </location>
    <ligand>
        <name>NAD(+)</name>
        <dbReference type="ChEBI" id="CHEBI:57540"/>
    </ligand>
</feature>
<evidence type="ECO:0000256" key="5">
    <source>
        <dbReference type="ARBA" id="ARBA00022705"/>
    </source>
</evidence>
<dbReference type="Gene3D" id="6.20.10.30">
    <property type="match status" value="1"/>
</dbReference>
<dbReference type="Proteomes" id="UP000236724">
    <property type="component" value="Unassembled WGS sequence"/>
</dbReference>
<dbReference type="InterPro" id="IPR041663">
    <property type="entry name" value="DisA/LigA_HHH"/>
</dbReference>
<dbReference type="FunFam" id="3.30.470.30:FF:000001">
    <property type="entry name" value="DNA ligase"/>
    <property type="match status" value="1"/>
</dbReference>
<dbReference type="Gene3D" id="3.30.470.30">
    <property type="entry name" value="DNA ligase/mRNA capping enzyme"/>
    <property type="match status" value="1"/>
</dbReference>
<evidence type="ECO:0000256" key="8">
    <source>
        <dbReference type="ARBA" id="ARBA00022833"/>
    </source>
</evidence>
<keyword evidence="11 14" id="KW-0234">DNA repair</keyword>
<comment type="cofactor">
    <cofactor evidence="14">
        <name>Mg(2+)</name>
        <dbReference type="ChEBI" id="CHEBI:18420"/>
    </cofactor>
    <cofactor evidence="14">
        <name>Mn(2+)</name>
        <dbReference type="ChEBI" id="CHEBI:29035"/>
    </cofactor>
</comment>
<gene>
    <name evidence="18" type="primary">ligA_1</name>
    <name evidence="14" type="synonym">ligA</name>
    <name evidence="18" type="ORF">MBHS_04984</name>
</gene>
<dbReference type="InterPro" id="IPR033136">
    <property type="entry name" value="DNA_ligase_CS"/>
</dbReference>
<keyword evidence="5 14" id="KW-0235">DNA replication</keyword>
<dbReference type="FunFam" id="1.10.287.610:FF:000002">
    <property type="entry name" value="DNA ligase"/>
    <property type="match status" value="1"/>
</dbReference>
<dbReference type="Pfam" id="PF01653">
    <property type="entry name" value="DNA_ligase_aden"/>
    <property type="match status" value="1"/>
</dbReference>
<dbReference type="Pfam" id="PF12826">
    <property type="entry name" value="HHH_2"/>
    <property type="match status" value="1"/>
</dbReference>
<dbReference type="Gene3D" id="1.10.150.20">
    <property type="entry name" value="5' to 3' exonuclease, C-terminal subdomain"/>
    <property type="match status" value="3"/>
</dbReference>
<dbReference type="GO" id="GO:0003911">
    <property type="term" value="F:DNA ligase (NAD+) activity"/>
    <property type="evidence" value="ECO:0007669"/>
    <property type="project" value="UniProtKB-UniRule"/>
</dbReference>
<evidence type="ECO:0000256" key="6">
    <source>
        <dbReference type="ARBA" id="ARBA00022723"/>
    </source>
</evidence>
<dbReference type="GO" id="GO:0005829">
    <property type="term" value="C:cytosol"/>
    <property type="evidence" value="ECO:0007669"/>
    <property type="project" value="TreeGrafter"/>
</dbReference>
<dbReference type="InterPro" id="IPR001357">
    <property type="entry name" value="BRCT_dom"/>
</dbReference>
<dbReference type="EMBL" id="FMSV02000558">
    <property type="protein sequence ID" value="SEH09090.1"/>
    <property type="molecule type" value="Genomic_DNA"/>
</dbReference>
<evidence type="ECO:0000256" key="16">
    <source>
        <dbReference type="SAM" id="Coils"/>
    </source>
</evidence>
<feature type="binding site" evidence="14">
    <location>
        <position position="412"/>
    </location>
    <ligand>
        <name>Zn(2+)</name>
        <dbReference type="ChEBI" id="CHEBI:29105"/>
    </ligand>
</feature>
<evidence type="ECO:0000256" key="15">
    <source>
        <dbReference type="RuleBase" id="RU000618"/>
    </source>
</evidence>
<keyword evidence="8 14" id="KW-0862">Zinc</keyword>
<dbReference type="SMART" id="SM00292">
    <property type="entry name" value="BRCT"/>
    <property type="match status" value="1"/>
</dbReference>
<dbReference type="InterPro" id="IPR018239">
    <property type="entry name" value="DNA_ligase_AS"/>
</dbReference>
<keyword evidence="4 14" id="KW-0436">Ligase</keyword>
<keyword evidence="10 14" id="KW-0520">NAD</keyword>
<dbReference type="PROSITE" id="PS50172">
    <property type="entry name" value="BRCT"/>
    <property type="match status" value="1"/>
</dbReference>
<dbReference type="InterPro" id="IPR004149">
    <property type="entry name" value="Znf_DNAligase_C4"/>
</dbReference>
<evidence type="ECO:0000256" key="9">
    <source>
        <dbReference type="ARBA" id="ARBA00022842"/>
    </source>
</evidence>
<dbReference type="Pfam" id="PF14520">
    <property type="entry name" value="HHH_5"/>
    <property type="match status" value="1"/>
</dbReference>
<dbReference type="Pfam" id="PF03119">
    <property type="entry name" value="DNA_ligase_ZBD"/>
    <property type="match status" value="1"/>
</dbReference>
<keyword evidence="7 14" id="KW-0227">DNA damage</keyword>
<dbReference type="InterPro" id="IPR013839">
    <property type="entry name" value="DNAligase_adenylation"/>
</dbReference>
<dbReference type="InterPro" id="IPR013840">
    <property type="entry name" value="DNAligase_N"/>
</dbReference>
<evidence type="ECO:0000256" key="2">
    <source>
        <dbReference type="ARBA" id="ARBA00012722"/>
    </source>
</evidence>
<protein>
    <recommendedName>
        <fullName evidence="3 14">DNA ligase</fullName>
        <ecNumber evidence="2 14">6.5.1.2</ecNumber>
    </recommendedName>
    <alternativeName>
        <fullName evidence="14">Polydeoxyribonucleotide synthase [NAD(+)]</fullName>
    </alternativeName>
</protein>
<feature type="binding site" evidence="14">
    <location>
        <position position="138"/>
    </location>
    <ligand>
        <name>NAD(+)</name>
        <dbReference type="ChEBI" id="CHEBI:57540"/>
    </ligand>
</feature>
<accession>A0A1H6FG94</accession>
<dbReference type="AlphaFoldDB" id="A0A1H6FG94"/>
<dbReference type="Gene3D" id="2.40.50.140">
    <property type="entry name" value="Nucleic acid-binding proteins"/>
    <property type="match status" value="1"/>
</dbReference>
<sequence>MTKNTTIKQQLKTLREQLEAWSRAYYVYDDPQVPDIEYDQYMRQLEALEAAYPELISADSPTQRVGAPPLAQFESVQHIMPMLSLSNAFDEAEVSAFDRRIREKLKLDTVEYVIEPKLDGLAISLRYEQGQLVQAATRGDGQSGENVTQNIRTIAAIPLRLQGEDYPPVLEVRGEVFMPHAGFAKLNEAQRQKGEKTFANPRNAAAGSLRQLDSNITAQRPLLFTSYGIGVVEGDWSPATYEQTLLQLQVWGLPISRYLHRVQGVDACLQAYQNLLQQREQLAFDIDGVVYKVNALQQQADMGFIARAPRWAIAHKLPAEEVLGRIHGIEVQVGRTGALTPVAKLDPVQVGGVTVSNVTLHNQDEINRKDIRLGDTVIVRRAGDVIPEIVRVLPQRREADAPATSWQLPTSCPVCGSASVRAAGEVVTRCGGGLFCSAQRKQGIIHFVSRRAMDVDGLGDKLVSQLVDAGLVEDLADLYALELEPLIALERMAEKSAQNLLDALEVSKQTTLGRFLYALGIPEIGEVNATALAAHFGSLAALQQASSTDFIEVQGIKGIGEKTAANISQYFLAHPQPEAGQDWADWLLTLKIRGLNQRTIPALAQRYPDAPCLQQALQENPGILHSRTLIKVPGIGEVMAAHILAFFQEAHNLAVIEKLQKAGVIWPETSAQTSQTASISPSKSNHPLAGKTLVLTGSLSTMSRDQAKAQLTALGAKVSSSLSKKTDYLIAGEKAGSKLAKAQALDVTVLSEADLMILLNTA</sequence>
<dbReference type="OrthoDB" id="9759736at2"/>
<keyword evidence="16" id="KW-0175">Coiled coil</keyword>
<dbReference type="EC" id="6.5.1.2" evidence="2 14"/>
<comment type="caution">
    <text evidence="14">Lacks conserved residue(s) required for the propagation of feature annotation.</text>
</comment>
<feature type="binding site" evidence="14">
    <location>
        <position position="415"/>
    </location>
    <ligand>
        <name>Zn(2+)</name>
        <dbReference type="ChEBI" id="CHEBI:29105"/>
    </ligand>
</feature>
<evidence type="ECO:0000256" key="11">
    <source>
        <dbReference type="ARBA" id="ARBA00023204"/>
    </source>
</evidence>
<evidence type="ECO:0000256" key="12">
    <source>
        <dbReference type="ARBA" id="ARBA00034005"/>
    </source>
</evidence>
<evidence type="ECO:0000313" key="19">
    <source>
        <dbReference type="Proteomes" id="UP000236724"/>
    </source>
</evidence>
<dbReference type="SUPFAM" id="SSF56091">
    <property type="entry name" value="DNA ligase/mRNA capping enzyme, catalytic domain"/>
    <property type="match status" value="1"/>
</dbReference>
<feature type="binding site" evidence="14">
    <location>
        <position position="436"/>
    </location>
    <ligand>
        <name>Zn(2+)</name>
        <dbReference type="ChEBI" id="CHEBI:29105"/>
    </ligand>
</feature>
<feature type="binding site" evidence="14">
    <location>
        <begin position="35"/>
        <end position="39"/>
    </location>
    <ligand>
        <name>NAD(+)</name>
        <dbReference type="ChEBI" id="CHEBI:57540"/>
    </ligand>
</feature>
<feature type="binding site" evidence="14">
    <location>
        <begin position="84"/>
        <end position="85"/>
    </location>
    <ligand>
        <name>NAD(+)</name>
        <dbReference type="ChEBI" id="CHEBI:57540"/>
    </ligand>
</feature>
<dbReference type="NCBIfam" id="NF005932">
    <property type="entry name" value="PRK07956.1"/>
    <property type="match status" value="1"/>
</dbReference>
<dbReference type="RefSeq" id="WP_103922579.1">
    <property type="nucleotide sequence ID" value="NZ_FMSV02000558.1"/>
</dbReference>
<dbReference type="SUPFAM" id="SSF47781">
    <property type="entry name" value="RuvA domain 2-like"/>
    <property type="match status" value="2"/>
</dbReference>
<dbReference type="GO" id="GO:0006281">
    <property type="term" value="P:DNA repair"/>
    <property type="evidence" value="ECO:0007669"/>
    <property type="project" value="UniProtKB-KW"/>
</dbReference>
<dbReference type="InterPro" id="IPR012340">
    <property type="entry name" value="NA-bd_OB-fold"/>
</dbReference>
<dbReference type="Gene3D" id="3.40.50.10190">
    <property type="entry name" value="BRCT domain"/>
    <property type="match status" value="1"/>
</dbReference>
<dbReference type="FunFam" id="2.40.50.140:FF:000012">
    <property type="entry name" value="DNA ligase"/>
    <property type="match status" value="1"/>
</dbReference>
<dbReference type="SUPFAM" id="SSF50249">
    <property type="entry name" value="Nucleic acid-binding proteins"/>
    <property type="match status" value="1"/>
</dbReference>
<dbReference type="Gene3D" id="1.10.287.610">
    <property type="entry name" value="Helix hairpin bin"/>
    <property type="match status" value="1"/>
</dbReference>
<dbReference type="PROSITE" id="PS01056">
    <property type="entry name" value="DNA_LIGASE_N2"/>
    <property type="match status" value="1"/>
</dbReference>
<keyword evidence="14" id="KW-0464">Manganese</keyword>
<dbReference type="GO" id="GO:0046872">
    <property type="term" value="F:metal ion binding"/>
    <property type="evidence" value="ECO:0007669"/>
    <property type="project" value="UniProtKB-KW"/>
</dbReference>
<dbReference type="GO" id="GO:0003677">
    <property type="term" value="F:DNA binding"/>
    <property type="evidence" value="ECO:0007669"/>
    <property type="project" value="InterPro"/>
</dbReference>
<evidence type="ECO:0000256" key="7">
    <source>
        <dbReference type="ARBA" id="ARBA00022763"/>
    </source>
</evidence>
<evidence type="ECO:0000256" key="13">
    <source>
        <dbReference type="ARBA" id="ARBA00060881"/>
    </source>
</evidence>
<dbReference type="InterPro" id="IPR004150">
    <property type="entry name" value="NAD_DNA_ligase_OB"/>
</dbReference>
<evidence type="ECO:0000256" key="14">
    <source>
        <dbReference type="HAMAP-Rule" id="MF_01588"/>
    </source>
</evidence>
<proteinExistence type="inferred from homology"/>
<dbReference type="PANTHER" id="PTHR23389">
    <property type="entry name" value="CHROMOSOME TRANSMISSION FIDELITY FACTOR 18"/>
    <property type="match status" value="1"/>
</dbReference>
<feature type="active site" description="N6-AMP-lysine intermediate" evidence="14">
    <location>
        <position position="117"/>
    </location>
</feature>
<dbReference type="FunFam" id="1.10.150.20:FF:000007">
    <property type="entry name" value="DNA ligase"/>
    <property type="match status" value="1"/>
</dbReference>
<dbReference type="PROSITE" id="PS01055">
    <property type="entry name" value="DNA_LIGASE_N1"/>
    <property type="match status" value="1"/>
</dbReference>
<evidence type="ECO:0000256" key="1">
    <source>
        <dbReference type="ARBA" id="ARBA00004067"/>
    </source>
</evidence>